<dbReference type="PANTHER" id="PTHR12126">
    <property type="entry name" value="NADH-UBIQUINONE OXIDOREDUCTASE 39 KDA SUBUNIT-RELATED"/>
    <property type="match status" value="1"/>
</dbReference>
<evidence type="ECO:0000313" key="3">
    <source>
        <dbReference type="Proteomes" id="UP000094056"/>
    </source>
</evidence>
<reference evidence="2 3" key="1">
    <citation type="submission" date="2016-07" db="EMBL/GenBank/DDBJ databases">
        <title>Draft genome of Scalindua rubra, obtained from a brine-seawater interface in the Red Sea, sheds light on salt adaptation in anammox bacteria.</title>
        <authorList>
            <person name="Speth D.R."/>
            <person name="Lagkouvardos I."/>
            <person name="Wang Y."/>
            <person name="Qian P.-Y."/>
            <person name="Dutilh B.E."/>
            <person name="Jetten M.S."/>
        </authorList>
    </citation>
    <scope>NUCLEOTIDE SEQUENCE [LARGE SCALE GENOMIC DNA]</scope>
    <source>
        <strain evidence="2">BSI-1</strain>
    </source>
</reference>
<dbReference type="GO" id="GO:0044877">
    <property type="term" value="F:protein-containing complex binding"/>
    <property type="evidence" value="ECO:0007669"/>
    <property type="project" value="TreeGrafter"/>
</dbReference>
<name>A0A1E3X4F0_9BACT</name>
<sequence>MNNKPANWNNSDLFCYDLLTRPQPEIGKILVTGGTGYIGGLLVPELLARGYQVRVMVRVAFPEHKKQWPSAEIVEADGLDMLKLENALEGIHTAYYLIHSLLIGQQKYESTDIQTSINFRKIAEEKKVKRIIYLGGLADTQVSRSSYLKSRMKVAQEFMKSKVPTTIIRVSIIIGSGSAAYEIVEHVVKNIPIIFIPYWARTKCQPIGIRDVIKYLVGVMEKTETSGKSFDIGGRDILTAEMMMKIMVSILGKKRIFFHSPFSTVGLYSYLASFVTSVPAPIIKCYMEGCKFNIVCQDTDIKMFLPFHPLSYKEMLLRAMTRIEQDKIHTRWSDAYPPDHDLAIKLSELEKPPRFTSSYSIQTEKNSFSLFHTICKIGGKEGWFNSNWLWRLRGWFDRILMGVGTSRGRKSITSLRVNDVIDFWRVECLEHNEILLLRAEMKLPGMGWLEFRIDRESNKNRLSVKVYYQTSTLFGKLYWYLLLPSHKYILSNMVKEIEKRS</sequence>
<dbReference type="Proteomes" id="UP000094056">
    <property type="component" value="Unassembled WGS sequence"/>
</dbReference>
<accession>A0A1E3X4F0</accession>
<proteinExistence type="predicted"/>
<gene>
    <name evidence="2" type="ORF">SCARUB_04375</name>
</gene>
<evidence type="ECO:0000313" key="2">
    <source>
        <dbReference type="EMBL" id="ODS30505.1"/>
    </source>
</evidence>
<dbReference type="EMBL" id="MAYW01000214">
    <property type="protein sequence ID" value="ODS30505.1"/>
    <property type="molecule type" value="Genomic_DNA"/>
</dbReference>
<comment type="caution">
    <text evidence="2">The sequence shown here is derived from an EMBL/GenBank/DDBJ whole genome shotgun (WGS) entry which is preliminary data.</text>
</comment>
<dbReference type="PANTHER" id="PTHR12126:SF11">
    <property type="entry name" value="NADH DEHYDROGENASE [UBIQUINONE] 1 ALPHA SUBCOMPLEX SUBUNIT 9, MITOCHONDRIAL"/>
    <property type="match status" value="1"/>
</dbReference>
<dbReference type="InterPro" id="IPR021295">
    <property type="entry name" value="DUF2867"/>
</dbReference>
<protein>
    <recommendedName>
        <fullName evidence="1">NAD(P)-binding domain-containing protein</fullName>
    </recommendedName>
</protein>
<dbReference type="Pfam" id="PF11066">
    <property type="entry name" value="DUF2867"/>
    <property type="match status" value="1"/>
</dbReference>
<dbReference type="InterPro" id="IPR016040">
    <property type="entry name" value="NAD(P)-bd_dom"/>
</dbReference>
<dbReference type="InterPro" id="IPR051207">
    <property type="entry name" value="ComplexI_NDUFA9_subunit"/>
</dbReference>
<dbReference type="Pfam" id="PF13460">
    <property type="entry name" value="NAD_binding_10"/>
    <property type="match status" value="1"/>
</dbReference>
<feature type="domain" description="NAD(P)-binding" evidence="1">
    <location>
        <begin position="33"/>
        <end position="184"/>
    </location>
</feature>
<evidence type="ECO:0000259" key="1">
    <source>
        <dbReference type="Pfam" id="PF13460"/>
    </source>
</evidence>
<dbReference type="PATRIC" id="fig|1872076.5.peg.5246"/>
<dbReference type="InterPro" id="IPR036291">
    <property type="entry name" value="NAD(P)-bd_dom_sf"/>
</dbReference>
<dbReference type="SUPFAM" id="SSF51735">
    <property type="entry name" value="NAD(P)-binding Rossmann-fold domains"/>
    <property type="match status" value="1"/>
</dbReference>
<dbReference type="AlphaFoldDB" id="A0A1E3X4F0"/>
<organism evidence="2 3">
    <name type="scientific">Candidatus Scalindua rubra</name>
    <dbReference type="NCBI Taxonomy" id="1872076"/>
    <lineage>
        <taxon>Bacteria</taxon>
        <taxon>Pseudomonadati</taxon>
        <taxon>Planctomycetota</taxon>
        <taxon>Candidatus Brocadiia</taxon>
        <taxon>Candidatus Brocadiales</taxon>
        <taxon>Candidatus Scalinduaceae</taxon>
        <taxon>Candidatus Scalindua</taxon>
    </lineage>
</organism>
<dbReference type="Gene3D" id="3.40.50.720">
    <property type="entry name" value="NAD(P)-binding Rossmann-like Domain"/>
    <property type="match status" value="1"/>
</dbReference>